<dbReference type="InterPro" id="IPR002110">
    <property type="entry name" value="Ankyrin_rpt"/>
</dbReference>
<accession>A0ABD0KXE0</accession>
<reference evidence="3 4" key="1">
    <citation type="journal article" date="2023" name="Sci. Data">
        <title>Genome assembly of the Korean intertidal mud-creeper Batillaria attramentaria.</title>
        <authorList>
            <person name="Patra A.K."/>
            <person name="Ho P.T."/>
            <person name="Jun S."/>
            <person name="Lee S.J."/>
            <person name="Kim Y."/>
            <person name="Won Y.J."/>
        </authorList>
    </citation>
    <scope>NUCLEOTIDE SEQUENCE [LARGE SCALE GENOMIC DNA]</scope>
    <source>
        <strain evidence="3">Wonlab-2016</strain>
    </source>
</reference>
<organism evidence="3 4">
    <name type="scientific">Batillaria attramentaria</name>
    <dbReference type="NCBI Taxonomy" id="370345"/>
    <lineage>
        <taxon>Eukaryota</taxon>
        <taxon>Metazoa</taxon>
        <taxon>Spiralia</taxon>
        <taxon>Lophotrochozoa</taxon>
        <taxon>Mollusca</taxon>
        <taxon>Gastropoda</taxon>
        <taxon>Caenogastropoda</taxon>
        <taxon>Sorbeoconcha</taxon>
        <taxon>Cerithioidea</taxon>
        <taxon>Batillariidae</taxon>
        <taxon>Batillaria</taxon>
    </lineage>
</organism>
<evidence type="ECO:0000256" key="2">
    <source>
        <dbReference type="SAM" id="MobiDB-lite"/>
    </source>
</evidence>
<proteinExistence type="predicted"/>
<dbReference type="InterPro" id="IPR036770">
    <property type="entry name" value="Ankyrin_rpt-contain_sf"/>
</dbReference>
<dbReference type="EMBL" id="JACVVK020000109">
    <property type="protein sequence ID" value="KAK7491882.1"/>
    <property type="molecule type" value="Genomic_DNA"/>
</dbReference>
<dbReference type="PROSITE" id="PS50088">
    <property type="entry name" value="ANK_REPEAT"/>
    <property type="match status" value="1"/>
</dbReference>
<keyword evidence="1" id="KW-0040">ANK repeat</keyword>
<protein>
    <submittedName>
        <fullName evidence="3">Uncharacterized protein</fullName>
    </submittedName>
</protein>
<feature type="compositionally biased region" description="Low complexity" evidence="2">
    <location>
        <begin position="61"/>
        <end position="76"/>
    </location>
</feature>
<sequence length="238" mass="25737">MSNGKETPDTMSSSQQQSRRSSRSRQRSPADSKPKQNASSLSPVKKQPRQKSPVKPGQAKPEASAASQQRQQSAAKPAPPSRPPAPTQPASVKQNQKPTPREHLPQSKIGAVPYRQELAKLTDRTISTEDRKRLARAAAQKLFASKNSCQLRPQPVLTHTNSMSLKTSRAPAPPRRTASMGKEVSKDFLTLACYNAVATGQLGLLKALQKTGKAPQVDKQGNTPLHVAAKCGQLKCLK</sequence>
<feature type="compositionally biased region" description="Pro residues" evidence="2">
    <location>
        <begin position="77"/>
        <end position="87"/>
    </location>
</feature>
<evidence type="ECO:0000256" key="1">
    <source>
        <dbReference type="PROSITE-ProRule" id="PRU00023"/>
    </source>
</evidence>
<dbReference type="SUPFAM" id="SSF48403">
    <property type="entry name" value="Ankyrin repeat"/>
    <property type="match status" value="1"/>
</dbReference>
<feature type="region of interest" description="Disordered" evidence="2">
    <location>
        <begin position="1"/>
        <end position="116"/>
    </location>
</feature>
<name>A0ABD0KXE0_9CAEN</name>
<dbReference type="AlphaFoldDB" id="A0ABD0KXE0"/>
<feature type="repeat" description="ANK" evidence="1">
    <location>
        <begin position="220"/>
        <end position="238"/>
    </location>
</feature>
<feature type="compositionally biased region" description="Polar residues" evidence="2">
    <location>
        <begin position="1"/>
        <end position="11"/>
    </location>
</feature>
<evidence type="ECO:0000313" key="4">
    <source>
        <dbReference type="Proteomes" id="UP001519460"/>
    </source>
</evidence>
<dbReference type="PROSITE" id="PS50297">
    <property type="entry name" value="ANK_REP_REGION"/>
    <property type="match status" value="1"/>
</dbReference>
<dbReference type="Proteomes" id="UP001519460">
    <property type="component" value="Unassembled WGS sequence"/>
</dbReference>
<gene>
    <name evidence="3" type="ORF">BaRGS_00016901</name>
</gene>
<comment type="caution">
    <text evidence="3">The sequence shown here is derived from an EMBL/GenBank/DDBJ whole genome shotgun (WGS) entry which is preliminary data.</text>
</comment>
<keyword evidence="4" id="KW-1185">Reference proteome</keyword>
<dbReference type="Gene3D" id="1.25.40.20">
    <property type="entry name" value="Ankyrin repeat-containing domain"/>
    <property type="match status" value="1"/>
</dbReference>
<evidence type="ECO:0000313" key="3">
    <source>
        <dbReference type="EMBL" id="KAK7491882.1"/>
    </source>
</evidence>